<dbReference type="EMBL" id="CP034437">
    <property type="protein sequence ID" value="AZN41880.1"/>
    <property type="molecule type" value="Genomic_DNA"/>
</dbReference>
<dbReference type="InterPro" id="IPR050640">
    <property type="entry name" value="Bact_2-comp_sensor_kinase"/>
</dbReference>
<organism evidence="9 10">
    <name type="scientific">Paenibacillus albus</name>
    <dbReference type="NCBI Taxonomy" id="2495582"/>
    <lineage>
        <taxon>Bacteria</taxon>
        <taxon>Bacillati</taxon>
        <taxon>Bacillota</taxon>
        <taxon>Bacilli</taxon>
        <taxon>Bacillales</taxon>
        <taxon>Paenibacillaceae</taxon>
        <taxon>Paenibacillus</taxon>
    </lineage>
</organism>
<feature type="transmembrane region" description="Helical" evidence="7">
    <location>
        <begin position="42"/>
        <end position="61"/>
    </location>
</feature>
<name>A0A3S9A847_9BACL</name>
<reference evidence="10" key="1">
    <citation type="submission" date="2018-12" db="EMBL/GenBank/DDBJ databases">
        <title>Genome sequence of Peanibacillus sp.</title>
        <authorList>
            <person name="Subramani G."/>
            <person name="Srinivasan S."/>
            <person name="Kim M.K."/>
        </authorList>
    </citation>
    <scope>NUCLEOTIDE SEQUENCE [LARGE SCALE GENOMIC DNA]</scope>
    <source>
        <strain evidence="10">18JY67-1</strain>
    </source>
</reference>
<dbReference type="KEGG" id="palb:EJC50_21025"/>
<dbReference type="OrthoDB" id="9809348at2"/>
<dbReference type="AlphaFoldDB" id="A0A3S9A847"/>
<keyword evidence="3" id="KW-0597">Phosphoprotein</keyword>
<evidence type="ECO:0000256" key="3">
    <source>
        <dbReference type="ARBA" id="ARBA00022553"/>
    </source>
</evidence>
<keyword evidence="5" id="KW-0418">Kinase</keyword>
<accession>A0A3S9A847</accession>
<feature type="domain" description="HAMP" evidence="8">
    <location>
        <begin position="343"/>
        <end position="398"/>
    </location>
</feature>
<dbReference type="SUPFAM" id="SSF55874">
    <property type="entry name" value="ATPase domain of HSP90 chaperone/DNA topoisomerase II/histidine kinase"/>
    <property type="match status" value="1"/>
</dbReference>
<feature type="transmembrane region" description="Helical" evidence="7">
    <location>
        <begin position="324"/>
        <end position="346"/>
    </location>
</feature>
<dbReference type="Pfam" id="PF06580">
    <property type="entry name" value="His_kinase"/>
    <property type="match status" value="1"/>
</dbReference>
<keyword evidence="4" id="KW-0808">Transferase</keyword>
<dbReference type="InterPro" id="IPR003594">
    <property type="entry name" value="HATPase_dom"/>
</dbReference>
<evidence type="ECO:0000259" key="8">
    <source>
        <dbReference type="PROSITE" id="PS50885"/>
    </source>
</evidence>
<evidence type="ECO:0000256" key="7">
    <source>
        <dbReference type="SAM" id="Phobius"/>
    </source>
</evidence>
<evidence type="ECO:0000256" key="1">
    <source>
        <dbReference type="ARBA" id="ARBA00004651"/>
    </source>
</evidence>
<evidence type="ECO:0000256" key="5">
    <source>
        <dbReference type="ARBA" id="ARBA00022777"/>
    </source>
</evidence>
<dbReference type="InterPro" id="IPR010559">
    <property type="entry name" value="Sig_transdc_His_kin_internal"/>
</dbReference>
<dbReference type="GO" id="GO:0000155">
    <property type="term" value="F:phosphorelay sensor kinase activity"/>
    <property type="evidence" value="ECO:0007669"/>
    <property type="project" value="InterPro"/>
</dbReference>
<comment type="subcellular location">
    <subcellularLocation>
        <location evidence="1">Cell membrane</location>
        <topology evidence="1">Multi-pass membrane protein</topology>
    </subcellularLocation>
</comment>
<dbReference type="InterPro" id="IPR003660">
    <property type="entry name" value="HAMP_dom"/>
</dbReference>
<evidence type="ECO:0000313" key="9">
    <source>
        <dbReference type="EMBL" id="AZN41880.1"/>
    </source>
</evidence>
<dbReference type="PANTHER" id="PTHR34220">
    <property type="entry name" value="SENSOR HISTIDINE KINASE YPDA"/>
    <property type="match status" value="1"/>
</dbReference>
<keyword evidence="6 7" id="KW-0472">Membrane</keyword>
<dbReference type="GO" id="GO:0005886">
    <property type="term" value="C:plasma membrane"/>
    <property type="evidence" value="ECO:0007669"/>
    <property type="project" value="UniProtKB-SubCell"/>
</dbReference>
<dbReference type="PROSITE" id="PS50885">
    <property type="entry name" value="HAMP"/>
    <property type="match status" value="1"/>
</dbReference>
<keyword evidence="7" id="KW-1133">Transmembrane helix</keyword>
<sequence length="642" mass="70656">MLALACNLILTENNRAILIHINENAQVLLMEILTRMRIRTQLKLAVSLIAIIMLSIIYFLYMQTSNIVIKNNNQYTEDTIHKFKLNLSQKTDEISQIILSLGFDPFVQKFMTQNDPSLLYEMSNELDRKIISLQAGRKGFRDIVLIGTSGMRYSLNGSIDYVQRSEEQIIGSKKIFVSGLEAVDYSSPTKNSMLFAQNIYSNEPGNGASGKRIGYIAVIIDVDAMFFANDLNVSGDGEPGVGFYLIDRNGSVFPEANSPDIARSISALSSAHASSSGEKLTDSIGGVKGAIQIEPLDSIGASVLSFVPQEALLADLSIVRNRSIIIVIAAILLMMLPFAVIANNIVQPIQRLVRFINAIKSGSIQHLKSTIHLQGNVEMSVVAENLNGMLSEIDNLTSRLVETSTNLLEAEIEKEKAASAYLRSQINPHFLYNTLESIKGAAHEAEAPQIVDMTKALGKLFHYSIKGSETVTLAQELNAVKSYVYLQEIRFEDRFEVFYDFTEEALLVPVPKMILQPIVENAIFHGLEPKMTKGTLHISGEILDGSTLILRITDDGVGIAAERLRLIQQKLLEKPSSLSRVDQASVAEDGIGVFNVNNRLRLAYGFQHGLQITSTADQGTCIILTMPYQATTAIRPGGMAHV</sequence>
<dbReference type="InterPro" id="IPR036890">
    <property type="entry name" value="HATPase_C_sf"/>
</dbReference>
<gene>
    <name evidence="9" type="ORF">EJC50_21025</name>
</gene>
<keyword evidence="7" id="KW-0812">Transmembrane</keyword>
<evidence type="ECO:0000313" key="10">
    <source>
        <dbReference type="Proteomes" id="UP000272528"/>
    </source>
</evidence>
<dbReference type="Proteomes" id="UP000272528">
    <property type="component" value="Chromosome"/>
</dbReference>
<dbReference type="Gene3D" id="6.10.340.10">
    <property type="match status" value="1"/>
</dbReference>
<protein>
    <submittedName>
        <fullName evidence="9">HAMP domain-containing protein</fullName>
    </submittedName>
</protein>
<evidence type="ECO:0000256" key="6">
    <source>
        <dbReference type="ARBA" id="ARBA00023136"/>
    </source>
</evidence>
<evidence type="ECO:0000256" key="4">
    <source>
        <dbReference type="ARBA" id="ARBA00022679"/>
    </source>
</evidence>
<dbReference type="Gene3D" id="3.30.565.10">
    <property type="entry name" value="Histidine kinase-like ATPase, C-terminal domain"/>
    <property type="match status" value="1"/>
</dbReference>
<evidence type="ECO:0000256" key="2">
    <source>
        <dbReference type="ARBA" id="ARBA00022475"/>
    </source>
</evidence>
<keyword evidence="10" id="KW-1185">Reference proteome</keyword>
<keyword evidence="2" id="KW-1003">Cell membrane</keyword>
<dbReference type="PANTHER" id="PTHR34220:SF7">
    <property type="entry name" value="SENSOR HISTIDINE KINASE YPDA"/>
    <property type="match status" value="1"/>
</dbReference>
<proteinExistence type="predicted"/>
<dbReference type="Pfam" id="PF02518">
    <property type="entry name" value="HATPase_c"/>
    <property type="match status" value="1"/>
</dbReference>